<protein>
    <submittedName>
        <fullName evidence="3">Transglutaminase domain-containing protein</fullName>
    </submittedName>
</protein>
<dbReference type="SUPFAM" id="SSF54001">
    <property type="entry name" value="Cysteine proteinases"/>
    <property type="match status" value="1"/>
</dbReference>
<keyword evidence="1" id="KW-0732">Signal</keyword>
<sequence>MPKCLYICDHNHTYCMRNGLLLLPVLLLAASACQASEKSDSNIVIQSAREVYEFVYNKKAGRVEIRQDLQTTYRCNSFRTTVPVMELYDNETSIDNVEAWVDGKAQKNLSPAYGYYSVDDIFYSDARTCYFELPLQKQGALAEVRVQKTITDPRYFTSIYLTDRYTVGTKQVFVKVPRWMKVELKPLNFAGFSVTTRTEYDSKSDADIYLYTLSNAPAQEHESNSPGPSYLYPHLLVLAKSAAPAETPITYFSTVKDQYGWYRSLVQSVQNDTAVVGAKAREIIAGKTSDADKIRAVYYWVQNNIRYIAFEDGIAGFRPEKAHEVLRRKYGDCKGMAHLTKELLRSLGYDARLCWIGTNHIAYDYSTPSMSVDNHMICALNWNGKMVFLDATETYSAFDEYAERIQGRQVLVEAGDDYLLTRIPATSWQQNIDASKSELTLSGTDLSGKVSQSWSGEEREGILSQLHNIKKDQSKEAFMRFLSDNNKEYSIQNLNSSGLEQFDGKLSVSYDLSFRNAVSNFGKEYYVALDFRKEYGAFTFTPERVYDYWFDFKGQTLREVTLNVPAGYTVTSVPANLSVKNADYDFEISYQQQPGKVLYRKNIIIKNPRLARVRFSQWNADIEQLAKAYNEQIVLTAK</sequence>
<dbReference type="Proteomes" id="UP000295164">
    <property type="component" value="Unassembled WGS sequence"/>
</dbReference>
<reference evidence="3 4" key="1">
    <citation type="submission" date="2019-03" db="EMBL/GenBank/DDBJ databases">
        <authorList>
            <person name="Kim M.K.M."/>
        </authorList>
    </citation>
    <scope>NUCLEOTIDE SEQUENCE [LARGE SCALE GENOMIC DNA]</scope>
    <source>
        <strain evidence="3 4">17J68-15</strain>
    </source>
</reference>
<dbReference type="InterPro" id="IPR038765">
    <property type="entry name" value="Papain-like_cys_pep_sf"/>
</dbReference>
<dbReference type="Gene3D" id="2.60.40.3140">
    <property type="match status" value="1"/>
</dbReference>
<dbReference type="Gene3D" id="3.10.620.30">
    <property type="match status" value="1"/>
</dbReference>
<name>A0A4V2WN85_9BACT</name>
<accession>A0A4V2WN85</accession>
<feature type="domain" description="Transglutaminase-like" evidence="2">
    <location>
        <begin position="279"/>
        <end position="355"/>
    </location>
</feature>
<dbReference type="OrthoDB" id="8595007at2"/>
<dbReference type="Pfam" id="PF01841">
    <property type="entry name" value="Transglut_core"/>
    <property type="match status" value="1"/>
</dbReference>
<dbReference type="PROSITE" id="PS51257">
    <property type="entry name" value="PROKAR_LIPOPROTEIN"/>
    <property type="match status" value="1"/>
</dbReference>
<dbReference type="InterPro" id="IPR002931">
    <property type="entry name" value="Transglutaminase-like"/>
</dbReference>
<dbReference type="EMBL" id="SKFH01000002">
    <property type="protein sequence ID" value="TCZ74402.1"/>
    <property type="molecule type" value="Genomic_DNA"/>
</dbReference>
<dbReference type="Gene3D" id="2.60.120.1130">
    <property type="match status" value="1"/>
</dbReference>
<evidence type="ECO:0000259" key="2">
    <source>
        <dbReference type="Pfam" id="PF01841"/>
    </source>
</evidence>
<gene>
    <name evidence="3" type="ORF">E0486_01900</name>
</gene>
<dbReference type="AlphaFoldDB" id="A0A4V2WN85"/>
<evidence type="ECO:0000256" key="1">
    <source>
        <dbReference type="SAM" id="SignalP"/>
    </source>
</evidence>
<evidence type="ECO:0000313" key="3">
    <source>
        <dbReference type="EMBL" id="TCZ74402.1"/>
    </source>
</evidence>
<feature type="chain" id="PRO_5020717470" evidence="1">
    <location>
        <begin position="36"/>
        <end position="638"/>
    </location>
</feature>
<evidence type="ECO:0000313" key="4">
    <source>
        <dbReference type="Proteomes" id="UP000295164"/>
    </source>
</evidence>
<feature type="signal peptide" evidence="1">
    <location>
        <begin position="1"/>
        <end position="35"/>
    </location>
</feature>
<keyword evidence="4" id="KW-1185">Reference proteome</keyword>
<organism evidence="3 4">
    <name type="scientific">Flaviaesturariibacter aridisoli</name>
    <dbReference type="NCBI Taxonomy" id="2545761"/>
    <lineage>
        <taxon>Bacteria</taxon>
        <taxon>Pseudomonadati</taxon>
        <taxon>Bacteroidota</taxon>
        <taxon>Chitinophagia</taxon>
        <taxon>Chitinophagales</taxon>
        <taxon>Chitinophagaceae</taxon>
        <taxon>Flaviaestuariibacter</taxon>
    </lineage>
</organism>
<proteinExistence type="predicted"/>
<comment type="caution">
    <text evidence="3">The sequence shown here is derived from an EMBL/GenBank/DDBJ whole genome shotgun (WGS) entry which is preliminary data.</text>
</comment>